<evidence type="ECO:0000256" key="1">
    <source>
        <dbReference type="ARBA" id="ARBA00022801"/>
    </source>
</evidence>
<dbReference type="InterPro" id="IPR005754">
    <property type="entry name" value="Sortase"/>
</dbReference>
<dbReference type="Pfam" id="PF04203">
    <property type="entry name" value="Sortase"/>
    <property type="match status" value="1"/>
</dbReference>
<accession>A0ABZ1IK26</accession>
<proteinExistence type="predicted"/>
<keyword evidence="3" id="KW-1185">Reference proteome</keyword>
<dbReference type="CDD" id="cd05829">
    <property type="entry name" value="Sortase_F"/>
    <property type="match status" value="1"/>
</dbReference>
<dbReference type="EMBL" id="CP142149">
    <property type="protein sequence ID" value="WSE34801.1"/>
    <property type="molecule type" value="Genomic_DNA"/>
</dbReference>
<sequence>MLRTALVAVSAVVAVLALAAGVVVLTWGPAPVPAAAAAEPPPGSLPGEAGAPAELPVDGAAVGLQRPGSVRLPDGSEARLVRTEVTQDGILPIPRGLGDAAWWGARLGAKQGAAVLSGHVNWAGTKGPFDDLWRVRTGDNVSIVDSAGGRWLYRVTGAVTLHKDELPAQAPQWFAQSGPHRLVLVTCGGDYVGGTEGYDENRIVTANLVSRPD</sequence>
<dbReference type="RefSeq" id="WP_326837608.1">
    <property type="nucleotide sequence ID" value="NZ_CP142149.1"/>
</dbReference>
<reference evidence="2 3" key="1">
    <citation type="journal article" date="2015" name="Int. J. Syst. Evol. Microbiol.">
        <title>Amycolatopsis rhabdoformis sp. nov., an actinomycete isolated from a tropical forest soil.</title>
        <authorList>
            <person name="Souza W.R."/>
            <person name="Silva R.E."/>
            <person name="Goodfellow M."/>
            <person name="Busarakam K."/>
            <person name="Figueiro F.S."/>
            <person name="Ferreira D."/>
            <person name="Rodrigues-Filho E."/>
            <person name="Moraes L.A.B."/>
            <person name="Zucchi T.D."/>
        </authorList>
    </citation>
    <scope>NUCLEOTIDE SEQUENCE [LARGE SCALE GENOMIC DNA]</scope>
    <source>
        <strain evidence="2 3">NCIMB 14900</strain>
    </source>
</reference>
<dbReference type="SUPFAM" id="SSF63817">
    <property type="entry name" value="Sortase"/>
    <property type="match status" value="1"/>
</dbReference>
<dbReference type="Proteomes" id="UP001330812">
    <property type="component" value="Chromosome"/>
</dbReference>
<dbReference type="Gene3D" id="2.40.260.10">
    <property type="entry name" value="Sortase"/>
    <property type="match status" value="1"/>
</dbReference>
<organism evidence="2 3">
    <name type="scientific">Amycolatopsis rhabdoformis</name>
    <dbReference type="NCBI Taxonomy" id="1448059"/>
    <lineage>
        <taxon>Bacteria</taxon>
        <taxon>Bacillati</taxon>
        <taxon>Actinomycetota</taxon>
        <taxon>Actinomycetes</taxon>
        <taxon>Pseudonocardiales</taxon>
        <taxon>Pseudonocardiaceae</taxon>
        <taxon>Amycolatopsis</taxon>
    </lineage>
</organism>
<protein>
    <submittedName>
        <fullName evidence="2">Class F sortase</fullName>
    </submittedName>
</protein>
<evidence type="ECO:0000313" key="2">
    <source>
        <dbReference type="EMBL" id="WSE34801.1"/>
    </source>
</evidence>
<dbReference type="InterPro" id="IPR023365">
    <property type="entry name" value="Sortase_dom-sf"/>
</dbReference>
<keyword evidence="1" id="KW-0378">Hydrolase</keyword>
<evidence type="ECO:0000313" key="3">
    <source>
        <dbReference type="Proteomes" id="UP001330812"/>
    </source>
</evidence>
<dbReference type="InterPro" id="IPR042001">
    <property type="entry name" value="Sortase_F"/>
</dbReference>
<gene>
    <name evidence="2" type="ORF">VSH64_22435</name>
</gene>
<name>A0ABZ1IK26_9PSEU</name>